<evidence type="ECO:0000313" key="2">
    <source>
        <dbReference type="Proteomes" id="UP000429484"/>
    </source>
</evidence>
<reference evidence="1 2" key="1">
    <citation type="journal article" date="2013" name="Genome Biol.">
        <title>Comparative genomics of the core and accessory genomes of 48 Sinorhizobium strains comprising five genospecies.</title>
        <authorList>
            <person name="Sugawara M."/>
            <person name="Epstein B."/>
            <person name="Badgley B.D."/>
            <person name="Unno T."/>
            <person name="Xu L."/>
            <person name="Reese J."/>
            <person name="Gyaneshwar P."/>
            <person name="Denny R."/>
            <person name="Mudge J."/>
            <person name="Bharti A.K."/>
            <person name="Farmer A.D."/>
            <person name="May G.D."/>
            <person name="Woodward J.E."/>
            <person name="Medigue C."/>
            <person name="Vallenet D."/>
            <person name="Lajus A."/>
            <person name="Rouy Z."/>
            <person name="Martinez-Vaz B."/>
            <person name="Tiffin P."/>
            <person name="Young N.D."/>
            <person name="Sadowsky M.J."/>
        </authorList>
    </citation>
    <scope>NUCLEOTIDE SEQUENCE [LARGE SCALE GENOMIC DNA]</scope>
    <source>
        <strain evidence="1 2">N6B1</strain>
    </source>
</reference>
<dbReference type="AlphaFoldDB" id="A0AAW9TNX7"/>
<organism evidence="1 2">
    <name type="scientific">Rhizobium meliloti</name>
    <name type="common">Ensifer meliloti</name>
    <name type="synonym">Sinorhizobium meliloti</name>
    <dbReference type="NCBI Taxonomy" id="382"/>
    <lineage>
        <taxon>Bacteria</taxon>
        <taxon>Pseudomonadati</taxon>
        <taxon>Pseudomonadota</taxon>
        <taxon>Alphaproteobacteria</taxon>
        <taxon>Hyphomicrobiales</taxon>
        <taxon>Rhizobiaceae</taxon>
        <taxon>Sinorhizobium/Ensifer group</taxon>
        <taxon>Sinorhizobium</taxon>
    </lineage>
</organism>
<protein>
    <submittedName>
        <fullName evidence="1">Uncharacterized protein</fullName>
    </submittedName>
</protein>
<sequence length="53" mass="5552">MMARERTGLSPALALVAAFMPFLQSVVHAFAGQPSDILPFDAFGNSLCVTGTP</sequence>
<dbReference type="EMBL" id="WISR01000080">
    <property type="protein sequence ID" value="MQW32730.1"/>
    <property type="molecule type" value="Genomic_DNA"/>
</dbReference>
<dbReference type="RefSeq" id="WP_014531874.1">
    <property type="nucleotide sequence ID" value="NZ_RPMF01000060.1"/>
</dbReference>
<gene>
    <name evidence="1" type="ORF">GHK53_07890</name>
</gene>
<evidence type="ECO:0000313" key="1">
    <source>
        <dbReference type="EMBL" id="MQW32730.1"/>
    </source>
</evidence>
<name>A0AAW9TNX7_RHIML</name>
<accession>A0AAW9TNX7</accession>
<comment type="caution">
    <text evidence="1">The sequence shown here is derived from an EMBL/GenBank/DDBJ whole genome shotgun (WGS) entry which is preliminary data.</text>
</comment>
<proteinExistence type="predicted"/>
<dbReference type="Proteomes" id="UP000429484">
    <property type="component" value="Unassembled WGS sequence"/>
</dbReference>